<dbReference type="AlphaFoldDB" id="A0A819UDS7"/>
<evidence type="ECO:0000313" key="1">
    <source>
        <dbReference type="EMBL" id="CAF0825182.1"/>
    </source>
</evidence>
<organism evidence="6 7">
    <name type="scientific">Rotaria sordida</name>
    <dbReference type="NCBI Taxonomy" id="392033"/>
    <lineage>
        <taxon>Eukaryota</taxon>
        <taxon>Metazoa</taxon>
        <taxon>Spiralia</taxon>
        <taxon>Gnathifera</taxon>
        <taxon>Rotifera</taxon>
        <taxon>Eurotatoria</taxon>
        <taxon>Bdelloidea</taxon>
        <taxon>Philodinida</taxon>
        <taxon>Philodinidae</taxon>
        <taxon>Rotaria</taxon>
    </lineage>
</organism>
<dbReference type="EMBL" id="CAJNOO010000142">
    <property type="protein sequence ID" value="CAF0825182.1"/>
    <property type="molecule type" value="Genomic_DNA"/>
</dbReference>
<dbReference type="Proteomes" id="UP000663874">
    <property type="component" value="Unassembled WGS sequence"/>
</dbReference>
<dbReference type="Proteomes" id="UP000663823">
    <property type="component" value="Unassembled WGS sequence"/>
</dbReference>
<evidence type="ECO:0000313" key="2">
    <source>
        <dbReference type="EMBL" id="CAF1318314.1"/>
    </source>
</evidence>
<dbReference type="Proteomes" id="UP000663889">
    <property type="component" value="Unassembled WGS sequence"/>
</dbReference>
<dbReference type="EMBL" id="CAJNOU010002403">
    <property type="protein sequence ID" value="CAF1318314.1"/>
    <property type="molecule type" value="Genomic_DNA"/>
</dbReference>
<dbReference type="EMBL" id="CAJNOT010004982">
    <property type="protein sequence ID" value="CAF1451812.1"/>
    <property type="molecule type" value="Genomic_DNA"/>
</dbReference>
<dbReference type="Proteomes" id="UP000663882">
    <property type="component" value="Unassembled WGS sequence"/>
</dbReference>
<evidence type="ECO:0000313" key="5">
    <source>
        <dbReference type="EMBL" id="CAF4070939.1"/>
    </source>
</evidence>
<dbReference type="Proteomes" id="UP000663836">
    <property type="component" value="Unassembled WGS sequence"/>
</dbReference>
<protein>
    <submittedName>
        <fullName evidence="6">Uncharacterized protein</fullName>
    </submittedName>
</protein>
<dbReference type="EMBL" id="CAJOBE010007617">
    <property type="protein sequence ID" value="CAF4041217.1"/>
    <property type="molecule type" value="Genomic_DNA"/>
</dbReference>
<evidence type="ECO:0000313" key="4">
    <source>
        <dbReference type="EMBL" id="CAF4041217.1"/>
    </source>
</evidence>
<gene>
    <name evidence="4" type="ORF">FNK824_LOCUS28186</name>
    <name evidence="6" type="ORF">JBS370_LOCUS31347</name>
    <name evidence="5" type="ORF">OTI717_LOCUS32662</name>
    <name evidence="1" type="ORF">RFH988_LOCUS5144</name>
    <name evidence="2" type="ORF">SEV965_LOCUS27175</name>
    <name evidence="3" type="ORF">ZHD862_LOCUS35299</name>
</gene>
<comment type="caution">
    <text evidence="6">The sequence shown here is derived from an EMBL/GenBank/DDBJ whole genome shotgun (WGS) entry which is preliminary data.</text>
</comment>
<sequence>MDKLNLHSCMIPIVYLFKRMKTNNIVSSTINSQTEISPWIICLYKKTYNEMVYIVDLNTFIIDTIIILLSWNTIAIPNELDAISV</sequence>
<evidence type="ECO:0000313" key="6">
    <source>
        <dbReference type="EMBL" id="CAF4093049.1"/>
    </source>
</evidence>
<reference evidence="6" key="1">
    <citation type="submission" date="2021-02" db="EMBL/GenBank/DDBJ databases">
        <authorList>
            <person name="Nowell W R."/>
        </authorList>
    </citation>
    <scope>NUCLEOTIDE SEQUENCE</scope>
</reference>
<accession>A0A819UDS7</accession>
<dbReference type="Proteomes" id="UP000663864">
    <property type="component" value="Unassembled WGS sequence"/>
</dbReference>
<proteinExistence type="predicted"/>
<name>A0A819UDS7_9BILA</name>
<evidence type="ECO:0000313" key="7">
    <source>
        <dbReference type="Proteomes" id="UP000663836"/>
    </source>
</evidence>
<dbReference type="EMBL" id="CAJOBD010007679">
    <property type="protein sequence ID" value="CAF4093049.1"/>
    <property type="molecule type" value="Genomic_DNA"/>
</dbReference>
<evidence type="ECO:0000313" key="3">
    <source>
        <dbReference type="EMBL" id="CAF1451812.1"/>
    </source>
</evidence>
<dbReference type="EMBL" id="CAJOAX010010206">
    <property type="protein sequence ID" value="CAF4070939.1"/>
    <property type="molecule type" value="Genomic_DNA"/>
</dbReference>